<dbReference type="Gene3D" id="3.40.50.1820">
    <property type="entry name" value="alpha/beta hydrolase"/>
    <property type="match status" value="1"/>
</dbReference>
<evidence type="ECO:0000259" key="2">
    <source>
        <dbReference type="Pfam" id="PF12697"/>
    </source>
</evidence>
<dbReference type="RefSeq" id="WP_106352285.1">
    <property type="nucleotide sequence ID" value="NZ_JACIII010000003.1"/>
</dbReference>
<dbReference type="Proteomes" id="UP001246473">
    <property type="component" value="Unassembled WGS sequence"/>
</dbReference>
<feature type="chain" id="PRO_5042797997" evidence="1">
    <location>
        <begin position="26"/>
        <end position="269"/>
    </location>
</feature>
<evidence type="ECO:0000313" key="5">
    <source>
        <dbReference type="Proteomes" id="UP000518681"/>
    </source>
</evidence>
<dbReference type="PANTHER" id="PTHR37017:SF11">
    <property type="entry name" value="ESTERASE_LIPASE_THIOESTERASE DOMAIN-CONTAINING PROTEIN"/>
    <property type="match status" value="1"/>
</dbReference>
<dbReference type="GO" id="GO:0016787">
    <property type="term" value="F:hydrolase activity"/>
    <property type="evidence" value="ECO:0007669"/>
    <property type="project" value="UniProtKB-KW"/>
</dbReference>
<dbReference type="Pfam" id="PF12697">
    <property type="entry name" value="Abhydrolase_6"/>
    <property type="match status" value="1"/>
</dbReference>
<comment type="caution">
    <text evidence="4">The sequence shown here is derived from an EMBL/GenBank/DDBJ whole genome shotgun (WGS) entry which is preliminary data.</text>
</comment>
<dbReference type="Proteomes" id="UP000518681">
    <property type="component" value="Unassembled WGS sequence"/>
</dbReference>
<sequence length="269" mass="28377">MKMLPHVASVLSLSACLFASTGAMAQDTSAAPAANGNGPVKNIVLVHGAWVDGSGWRPVYDILSKDGYHVSIVQEPLTSLNDDVAATRRVIDTQDGPTILVAHSYGGSVITEAGVDAKVAGLVYVAAHAPAVGEDEADLGKGMPSYTSKQPGAIEKTSDGYTYLNPAVFPQDFAADLPLKTAQFESHAQILTAAQVFSAPMTVAAWTTKPSWAIVAGDDKIINPDLERWYYARAHSHTTVIPGASHSVYESQPQKVAAVIEDAARHAQQ</sequence>
<dbReference type="EMBL" id="JANSLM010000007">
    <property type="protein sequence ID" value="MDT8839689.1"/>
    <property type="molecule type" value="Genomic_DNA"/>
</dbReference>
<organism evidence="4 6">
    <name type="scientific">Paraburkholderia fungorum</name>
    <dbReference type="NCBI Taxonomy" id="134537"/>
    <lineage>
        <taxon>Bacteria</taxon>
        <taxon>Pseudomonadati</taxon>
        <taxon>Pseudomonadota</taxon>
        <taxon>Betaproteobacteria</taxon>
        <taxon>Burkholderiales</taxon>
        <taxon>Burkholderiaceae</taxon>
        <taxon>Paraburkholderia</taxon>
    </lineage>
</organism>
<keyword evidence="4" id="KW-0378">Hydrolase</keyword>
<evidence type="ECO:0000256" key="1">
    <source>
        <dbReference type="SAM" id="SignalP"/>
    </source>
</evidence>
<accession>A0AAP5QCH0</accession>
<gene>
    <name evidence="3" type="ORF">GGD69_002450</name>
    <name evidence="4" type="ORF">ParKJ_19885</name>
</gene>
<proteinExistence type="predicted"/>
<feature type="signal peptide" evidence="1">
    <location>
        <begin position="1"/>
        <end position="25"/>
    </location>
</feature>
<evidence type="ECO:0000313" key="6">
    <source>
        <dbReference type="Proteomes" id="UP001246473"/>
    </source>
</evidence>
<dbReference type="PROSITE" id="PS51257">
    <property type="entry name" value="PROKAR_LIPOPROTEIN"/>
    <property type="match status" value="1"/>
</dbReference>
<name>A0AAP5QCH0_9BURK</name>
<dbReference type="PANTHER" id="PTHR37017">
    <property type="entry name" value="AB HYDROLASE-1 DOMAIN-CONTAINING PROTEIN-RELATED"/>
    <property type="match status" value="1"/>
</dbReference>
<dbReference type="InterPro" id="IPR052897">
    <property type="entry name" value="Sec-Metab_Biosynth_Hydrolase"/>
</dbReference>
<dbReference type="InterPro" id="IPR000073">
    <property type="entry name" value="AB_hydrolase_1"/>
</dbReference>
<evidence type="ECO:0000313" key="4">
    <source>
        <dbReference type="EMBL" id="MDT8839689.1"/>
    </source>
</evidence>
<protein>
    <submittedName>
        <fullName evidence="4">Alpha/beta hydrolase</fullName>
    </submittedName>
    <submittedName>
        <fullName evidence="3">Pimeloyl-ACP methyl ester carboxylesterase</fullName>
    </submittedName>
</protein>
<dbReference type="InterPro" id="IPR029058">
    <property type="entry name" value="AB_hydrolase_fold"/>
</dbReference>
<reference evidence="3 5" key="1">
    <citation type="submission" date="2020-08" db="EMBL/GenBank/DDBJ databases">
        <title>Genomic Encyclopedia of Type Strains, Phase IV (KMG-V): Genome sequencing to study the core and pangenomes of soil and plant-associated prokaryotes.</title>
        <authorList>
            <person name="Whitman W."/>
        </authorList>
    </citation>
    <scope>NUCLEOTIDE SEQUENCE [LARGE SCALE GENOMIC DNA]</scope>
    <source>
        <strain evidence="3 5">SEMIA 4013</strain>
    </source>
</reference>
<dbReference type="AlphaFoldDB" id="A0AAP5QCH0"/>
<reference evidence="4" key="2">
    <citation type="submission" date="2022-08" db="EMBL/GenBank/DDBJ databases">
        <authorList>
            <person name="Kim S.-J."/>
        </authorList>
    </citation>
    <scope>NUCLEOTIDE SEQUENCE</scope>
    <source>
        <strain evidence="4">KJ</strain>
    </source>
</reference>
<dbReference type="EMBL" id="JACIIK010000004">
    <property type="protein sequence ID" value="MBB6201597.1"/>
    <property type="molecule type" value="Genomic_DNA"/>
</dbReference>
<dbReference type="SUPFAM" id="SSF53474">
    <property type="entry name" value="alpha/beta-Hydrolases"/>
    <property type="match status" value="1"/>
</dbReference>
<keyword evidence="1" id="KW-0732">Signal</keyword>
<evidence type="ECO:0000313" key="3">
    <source>
        <dbReference type="EMBL" id="MBB6201597.1"/>
    </source>
</evidence>
<feature type="domain" description="AB hydrolase-1" evidence="2">
    <location>
        <begin position="43"/>
        <end position="259"/>
    </location>
</feature>